<dbReference type="EMBL" id="BAABCJ010000001">
    <property type="protein sequence ID" value="GAA3694480.1"/>
    <property type="molecule type" value="Genomic_DNA"/>
</dbReference>
<dbReference type="RefSeq" id="WP_344879166.1">
    <property type="nucleotide sequence ID" value="NZ_BAABCJ010000001.1"/>
</dbReference>
<evidence type="ECO:0000313" key="2">
    <source>
        <dbReference type="Proteomes" id="UP001501536"/>
    </source>
</evidence>
<sequence length="214" mass="22709">MYVMTIDQRRSRRGPDLVAELLSTLASAPTRRGFERTAGDEIQGVLDDAEAVVRIALDLASGESWSVGIGVGPVETPMPQETRAGRGPAFEYARDAVERAKASGGHIAVAGESPDLARIEAELQLMGAVAARRTRTAVEAGVLVRAGRTQSEVARTLGISQQAVSSRLAHGLWYEVEHLSELTARALEHVEGAPRRNVHEAAAPESDVVGGEGL</sequence>
<organism evidence="1 2">
    <name type="scientific">Zhihengliuella alba</name>
    <dbReference type="NCBI Taxonomy" id="547018"/>
    <lineage>
        <taxon>Bacteria</taxon>
        <taxon>Bacillati</taxon>
        <taxon>Actinomycetota</taxon>
        <taxon>Actinomycetes</taxon>
        <taxon>Micrococcales</taxon>
        <taxon>Micrococcaceae</taxon>
        <taxon>Zhihengliuella</taxon>
    </lineage>
</organism>
<name>A0ABP7CTT9_9MICC</name>
<proteinExistence type="predicted"/>
<evidence type="ECO:0000313" key="1">
    <source>
        <dbReference type="EMBL" id="GAA3694480.1"/>
    </source>
</evidence>
<protein>
    <submittedName>
        <fullName evidence="1">Uncharacterized protein</fullName>
    </submittedName>
</protein>
<keyword evidence="2" id="KW-1185">Reference proteome</keyword>
<gene>
    <name evidence="1" type="ORF">GCM10022377_03880</name>
</gene>
<accession>A0ABP7CTT9</accession>
<comment type="caution">
    <text evidence="1">The sequence shown here is derived from an EMBL/GenBank/DDBJ whole genome shotgun (WGS) entry which is preliminary data.</text>
</comment>
<dbReference type="Proteomes" id="UP001501536">
    <property type="component" value="Unassembled WGS sequence"/>
</dbReference>
<reference evidence="2" key="1">
    <citation type="journal article" date="2019" name="Int. J. Syst. Evol. Microbiol.">
        <title>The Global Catalogue of Microorganisms (GCM) 10K type strain sequencing project: providing services to taxonomists for standard genome sequencing and annotation.</title>
        <authorList>
            <consortium name="The Broad Institute Genomics Platform"/>
            <consortium name="The Broad Institute Genome Sequencing Center for Infectious Disease"/>
            <person name="Wu L."/>
            <person name="Ma J."/>
        </authorList>
    </citation>
    <scope>NUCLEOTIDE SEQUENCE [LARGE SCALE GENOMIC DNA]</scope>
    <source>
        <strain evidence="2">JCM 16961</strain>
    </source>
</reference>